<dbReference type="InterPro" id="IPR005282">
    <property type="entry name" value="LC_transporter"/>
</dbReference>
<dbReference type="Pfam" id="PF04193">
    <property type="entry name" value="PQ-loop"/>
    <property type="match status" value="2"/>
</dbReference>
<evidence type="ECO:0000256" key="6">
    <source>
        <dbReference type="ARBA" id="ARBA00022847"/>
    </source>
</evidence>
<dbReference type="GeneID" id="41976714"/>
<evidence type="ECO:0008006" key="14">
    <source>
        <dbReference type="Google" id="ProtNLM"/>
    </source>
</evidence>
<proteinExistence type="inferred from homology"/>
<comment type="similarity">
    <text evidence="2">Belongs to the cystinosin family.</text>
</comment>
<feature type="transmembrane region" description="Helical" evidence="11">
    <location>
        <begin position="122"/>
        <end position="141"/>
    </location>
</feature>
<keyword evidence="8 11" id="KW-0472">Membrane</keyword>
<dbReference type="Proteomes" id="UP000319257">
    <property type="component" value="Unassembled WGS sequence"/>
</dbReference>
<organism evidence="12 13">
    <name type="scientific">Thyridium curvatum</name>
    <dbReference type="NCBI Taxonomy" id="1093900"/>
    <lineage>
        <taxon>Eukaryota</taxon>
        <taxon>Fungi</taxon>
        <taxon>Dikarya</taxon>
        <taxon>Ascomycota</taxon>
        <taxon>Pezizomycotina</taxon>
        <taxon>Sordariomycetes</taxon>
        <taxon>Sordariomycetidae</taxon>
        <taxon>Thyridiales</taxon>
        <taxon>Thyridiaceae</taxon>
        <taxon>Thyridium</taxon>
    </lineage>
</organism>
<dbReference type="FunCoup" id="A0A507ASM6">
    <property type="interactions" value="224"/>
</dbReference>
<dbReference type="FunFam" id="1.20.1280.290:FF:000016">
    <property type="entry name" value="Cystinosin homolog"/>
    <property type="match status" value="1"/>
</dbReference>
<evidence type="ECO:0000256" key="1">
    <source>
        <dbReference type="ARBA" id="ARBA00004155"/>
    </source>
</evidence>
<feature type="transmembrane region" description="Helical" evidence="11">
    <location>
        <begin position="161"/>
        <end position="180"/>
    </location>
</feature>
<evidence type="ECO:0000313" key="12">
    <source>
        <dbReference type="EMBL" id="TPX09524.1"/>
    </source>
</evidence>
<dbReference type="InterPro" id="IPR006603">
    <property type="entry name" value="PQ-loop_rpt"/>
</dbReference>
<evidence type="ECO:0000256" key="5">
    <source>
        <dbReference type="ARBA" id="ARBA00022737"/>
    </source>
</evidence>
<dbReference type="SMART" id="SM00679">
    <property type="entry name" value="CTNS"/>
    <property type="match status" value="2"/>
</dbReference>
<evidence type="ECO:0000256" key="8">
    <source>
        <dbReference type="ARBA" id="ARBA00023136"/>
    </source>
</evidence>
<dbReference type="GO" id="GO:0000324">
    <property type="term" value="C:fungal-type vacuole"/>
    <property type="evidence" value="ECO:0007669"/>
    <property type="project" value="TreeGrafter"/>
</dbReference>
<keyword evidence="7 11" id="KW-1133">Transmembrane helix</keyword>
<comment type="caution">
    <text evidence="12">The sequence shown here is derived from an EMBL/GenBank/DDBJ whole genome shotgun (WGS) entry which is preliminary data.</text>
</comment>
<dbReference type="OrthoDB" id="75720at2759"/>
<evidence type="ECO:0000256" key="4">
    <source>
        <dbReference type="ARBA" id="ARBA00022692"/>
    </source>
</evidence>
<name>A0A507ASM6_9PEZI</name>
<reference evidence="12 13" key="1">
    <citation type="submission" date="2019-06" db="EMBL/GenBank/DDBJ databases">
        <title>Draft genome sequence of the filamentous fungus Phialemoniopsis curvata isolated from diesel fuel.</title>
        <authorList>
            <person name="Varaljay V.A."/>
            <person name="Lyon W.J."/>
            <person name="Crouch A.L."/>
            <person name="Drake C.E."/>
            <person name="Hollomon J.M."/>
            <person name="Nadeau L.J."/>
            <person name="Nunn H.S."/>
            <person name="Stevenson B.S."/>
            <person name="Bojanowski C.L."/>
            <person name="Crookes-Goodson W.J."/>
        </authorList>
    </citation>
    <scope>NUCLEOTIDE SEQUENCE [LARGE SCALE GENOMIC DNA]</scope>
    <source>
        <strain evidence="12 13">D216</strain>
    </source>
</reference>
<gene>
    <name evidence="12" type="ORF">E0L32_009267</name>
</gene>
<protein>
    <recommendedName>
        <fullName evidence="14">Cystinosin</fullName>
    </recommendedName>
</protein>
<dbReference type="GO" id="GO:0005774">
    <property type="term" value="C:vacuolar membrane"/>
    <property type="evidence" value="ECO:0007669"/>
    <property type="project" value="TreeGrafter"/>
</dbReference>
<dbReference type="AlphaFoldDB" id="A0A507ASM6"/>
<evidence type="ECO:0000256" key="7">
    <source>
        <dbReference type="ARBA" id="ARBA00022989"/>
    </source>
</evidence>
<feature type="transmembrane region" description="Helical" evidence="11">
    <location>
        <begin position="6"/>
        <end position="24"/>
    </location>
</feature>
<dbReference type="RefSeq" id="XP_030991235.1">
    <property type="nucleotide sequence ID" value="XM_031144213.1"/>
</dbReference>
<keyword evidence="4 11" id="KW-0812">Transmembrane</keyword>
<dbReference type="InParanoid" id="A0A507ASM6"/>
<keyword evidence="3" id="KW-0813">Transport</keyword>
<feature type="transmembrane region" description="Helical" evidence="11">
    <location>
        <begin position="45"/>
        <end position="67"/>
    </location>
</feature>
<evidence type="ECO:0000256" key="11">
    <source>
        <dbReference type="SAM" id="Phobius"/>
    </source>
</evidence>
<evidence type="ECO:0000313" key="13">
    <source>
        <dbReference type="Proteomes" id="UP000319257"/>
    </source>
</evidence>
<dbReference type="Gene3D" id="1.20.1280.290">
    <property type="match status" value="2"/>
</dbReference>
<comment type="catalytic activity">
    <reaction evidence="10">
        <text>L-cystine(out) + H(+)(out) = L-cystine(in) + H(+)(in)</text>
        <dbReference type="Rhea" id="RHEA:66172"/>
        <dbReference type="ChEBI" id="CHEBI:15378"/>
        <dbReference type="ChEBI" id="CHEBI:35491"/>
    </reaction>
    <physiologicalReaction direction="left-to-right" evidence="10">
        <dbReference type="Rhea" id="RHEA:66173"/>
    </physiologicalReaction>
</comment>
<keyword evidence="6" id="KW-0769">Symport</keyword>
<dbReference type="PANTHER" id="PTHR13131:SF5">
    <property type="entry name" value="CYSTINOSIN"/>
    <property type="match status" value="1"/>
</dbReference>
<keyword evidence="13" id="KW-1185">Reference proteome</keyword>
<evidence type="ECO:0000256" key="3">
    <source>
        <dbReference type="ARBA" id="ARBA00022448"/>
    </source>
</evidence>
<feature type="transmembrane region" description="Helical" evidence="11">
    <location>
        <begin position="239"/>
        <end position="258"/>
    </location>
</feature>
<feature type="transmembrane region" description="Helical" evidence="11">
    <location>
        <begin position="200"/>
        <end position="219"/>
    </location>
</feature>
<keyword evidence="9" id="KW-0458">Lysosome</keyword>
<dbReference type="GO" id="GO:0015293">
    <property type="term" value="F:symporter activity"/>
    <property type="evidence" value="ECO:0007669"/>
    <property type="project" value="UniProtKB-KW"/>
</dbReference>
<sequence length="284" mass="31093">MSFLTVISAIFGWIYTICWSLSFYPQPVLNYRRGTTSGTTVDFPFINTLGFIAYFVSNCALFYSPVIRAQYAARHHGLPPAVQFNDVVFAGHALILCIIIVSQYLPGLWGFAPALGRRPSRFILGVALGCVTGVLGVIFLVAGAQDTSSAPPGSDPAATGWAWLDAVYAISYVKLIITVIKYTPQILTNYRNKSTQGWSIVQILLDFSGGVLSIAQLGIDSYLQGDWSGVTGNPVKFALGNVSMFYDVIFILQHYVLYPDAESKARETDRLLERGESGGRLSYD</sequence>
<evidence type="ECO:0000256" key="2">
    <source>
        <dbReference type="ARBA" id="ARBA00006855"/>
    </source>
</evidence>
<evidence type="ECO:0000256" key="10">
    <source>
        <dbReference type="ARBA" id="ARBA00048473"/>
    </source>
</evidence>
<dbReference type="GO" id="GO:0015184">
    <property type="term" value="F:L-cystine transmembrane transporter activity"/>
    <property type="evidence" value="ECO:0007669"/>
    <property type="project" value="TreeGrafter"/>
</dbReference>
<comment type="subcellular location">
    <subcellularLocation>
        <location evidence="1">Lysosome membrane</location>
        <topology evidence="1">Multi-pass membrane protein</topology>
    </subcellularLocation>
</comment>
<accession>A0A507ASM6</accession>
<feature type="transmembrane region" description="Helical" evidence="11">
    <location>
        <begin position="87"/>
        <end position="110"/>
    </location>
</feature>
<keyword evidence="5" id="KW-0677">Repeat</keyword>
<dbReference type="STRING" id="1093900.A0A507ASM6"/>
<evidence type="ECO:0000256" key="9">
    <source>
        <dbReference type="ARBA" id="ARBA00023228"/>
    </source>
</evidence>
<dbReference type="EMBL" id="SKBQ01000066">
    <property type="protein sequence ID" value="TPX09524.1"/>
    <property type="molecule type" value="Genomic_DNA"/>
</dbReference>
<dbReference type="PANTHER" id="PTHR13131">
    <property type="entry name" value="CYSTINOSIN"/>
    <property type="match status" value="1"/>
</dbReference>